<keyword evidence="1" id="KW-1133">Transmembrane helix</keyword>
<reference evidence="2" key="1">
    <citation type="submission" date="2019-07" db="EMBL/GenBank/DDBJ databases">
        <authorList>
            <person name="Weber M."/>
            <person name="Kostadinov I."/>
            <person name="Kostadinov D I."/>
        </authorList>
    </citation>
    <scope>NUCLEOTIDE SEQUENCE</scope>
    <source>
        <strain evidence="2">Gfbio:sag-sample-m06:053724c1-46a9-4a36-b237-ea2bf867836b</strain>
    </source>
</reference>
<keyword evidence="1" id="KW-0472">Membrane</keyword>
<accession>A0A7D9H579</accession>
<evidence type="ECO:0000256" key="1">
    <source>
        <dbReference type="SAM" id="Phobius"/>
    </source>
</evidence>
<organism evidence="2">
    <name type="scientific">uncultured Woeseiaceae bacterium</name>
    <dbReference type="NCBI Taxonomy" id="1983305"/>
    <lineage>
        <taxon>Bacteria</taxon>
        <taxon>Pseudomonadati</taxon>
        <taxon>Pseudomonadota</taxon>
        <taxon>Gammaproteobacteria</taxon>
        <taxon>Woeseiales</taxon>
        <taxon>Woeseiaceae</taxon>
        <taxon>environmental samples</taxon>
    </lineage>
</organism>
<name>A0A7D9H579_9GAMM</name>
<dbReference type="EMBL" id="LR633967">
    <property type="protein sequence ID" value="VUX56164.1"/>
    <property type="molecule type" value="Genomic_DNA"/>
</dbReference>
<gene>
    <name evidence="2" type="ORF">JTBM06_V1_350010</name>
</gene>
<sequence length="155" mass="17541">MTRPLKDYALAAEIIGAIAIVISLIYVGLSVNQNTNAVMVANHQALIAMDQNTNGWFRDPEFAATFENAMEDASELSPVQLLQYHIFLADKFNAWEFAFLTHDSGMMEDNIWEGWDAHYRSLLERPGGRRYWTQSKQGFSPAFGSYLDSILAEIE</sequence>
<dbReference type="AlphaFoldDB" id="A0A7D9H579"/>
<evidence type="ECO:0000313" key="2">
    <source>
        <dbReference type="EMBL" id="VUX56164.1"/>
    </source>
</evidence>
<proteinExistence type="predicted"/>
<keyword evidence="1" id="KW-0812">Transmembrane</keyword>
<protein>
    <submittedName>
        <fullName evidence="2">Uncharacterized protein</fullName>
    </submittedName>
</protein>
<feature type="transmembrane region" description="Helical" evidence="1">
    <location>
        <begin position="7"/>
        <end position="29"/>
    </location>
</feature>